<dbReference type="OMA" id="RYMELTR"/>
<comment type="similarity">
    <text evidence="2">Belongs to the oxygen-dependent FAD-linked oxidoreductase family.</text>
</comment>
<sequence>MNMKQSMEKESSLKADESLIQCLENKIATSSSPISSLIYTQENPSYSTFLNSRIHNLRFIKATTPKPLVIVTPTHASHIQGAIQWAKQQGLQMRIRSGGHDYEGLSYVSNAPFFILDLVNLRSIDVDIEEETAWVQAGATLGEMCYEIAKKSKTHGFPVGVCPSVGVGGHFSGGGYGNMMRKYGLTIDNVIDAQLIDANGRFLNRKSMGEDLFWAIRGGGGASFGVILSYKIKLVPVPEVVTVFRVSRTMEENAISIVLQWQEISSIIDNDLFLRLTMDVIDGGDMINKGKKTVRATFIALFLGDSTRLNSLMRDQFPKLKLQESDCHEMSWIESVLFWADYPSGAPLEVLLQRTPKTLSHLTRKSDYVKKPIPREGLEFIWGKMVELETPRLTFNPYGGRMSEISENETPFPHRKGNLYKIQYLTNWDEEGKDKEKYYIDLTRKLYIYMTPYVSKYPRQAYFNYRDLDLGVNKHDGISSFLEGMKYGIQYFKDNYDNLVKIKTIVDPDNFFNNEQSIPALPT</sequence>
<keyword evidence="6" id="KW-1015">Disulfide bond</keyword>
<dbReference type="Pfam" id="PF08031">
    <property type="entry name" value="BBE"/>
    <property type="match status" value="1"/>
</dbReference>
<dbReference type="GO" id="GO:0016491">
    <property type="term" value="F:oxidoreductase activity"/>
    <property type="evidence" value="ECO:0007669"/>
    <property type="project" value="InterPro"/>
</dbReference>
<name>A0A0J8B640_BETVV</name>
<proteinExistence type="inferred from homology"/>
<accession>A0A0J8B640</accession>
<dbReference type="InterPro" id="IPR016167">
    <property type="entry name" value="FAD-bd_PCMH_sub1"/>
</dbReference>
<dbReference type="InterPro" id="IPR036318">
    <property type="entry name" value="FAD-bd_PCMH-like_sf"/>
</dbReference>
<dbReference type="InterPro" id="IPR012951">
    <property type="entry name" value="BBE"/>
</dbReference>
<reference evidence="9 10" key="1">
    <citation type="journal article" date="2014" name="Nature">
        <title>The genome of the recently domesticated crop plant sugar beet (Beta vulgaris).</title>
        <authorList>
            <person name="Dohm J.C."/>
            <person name="Minoche A.E."/>
            <person name="Holtgrawe D."/>
            <person name="Capella-Gutierrez S."/>
            <person name="Zakrzewski F."/>
            <person name="Tafer H."/>
            <person name="Rupp O."/>
            <person name="Sorensen T.R."/>
            <person name="Stracke R."/>
            <person name="Reinhardt R."/>
            <person name="Goesmann A."/>
            <person name="Kraft T."/>
            <person name="Schulz B."/>
            <person name="Stadler P.F."/>
            <person name="Schmidt T."/>
            <person name="Gabaldon T."/>
            <person name="Lehrach H."/>
            <person name="Weisshaar B."/>
            <person name="Himmelbauer H."/>
        </authorList>
    </citation>
    <scope>NUCLEOTIDE SEQUENCE [LARGE SCALE GENOMIC DNA]</scope>
    <source>
        <tissue evidence="9">Taproot</tissue>
    </source>
</reference>
<dbReference type="Gene3D" id="3.30.43.10">
    <property type="entry name" value="Uridine Diphospho-n-acetylenolpyruvylglucosamine Reductase, domain 2"/>
    <property type="match status" value="1"/>
</dbReference>
<feature type="domain" description="FAD-binding PCMH-type" evidence="8">
    <location>
        <begin position="63"/>
        <end position="237"/>
    </location>
</feature>
<comment type="cofactor">
    <cofactor evidence="1">
        <name>FAD</name>
        <dbReference type="ChEBI" id="CHEBI:57692"/>
    </cofactor>
</comment>
<keyword evidence="10" id="KW-1185">Reference proteome</keyword>
<evidence type="ECO:0000256" key="3">
    <source>
        <dbReference type="ARBA" id="ARBA00022630"/>
    </source>
</evidence>
<gene>
    <name evidence="9" type="ORF">BVRB_009890</name>
</gene>
<dbReference type="Pfam" id="PF01565">
    <property type="entry name" value="FAD_binding_4"/>
    <property type="match status" value="1"/>
</dbReference>
<evidence type="ECO:0000313" key="10">
    <source>
        <dbReference type="Proteomes" id="UP000035740"/>
    </source>
</evidence>
<dbReference type="GO" id="GO:0071949">
    <property type="term" value="F:FAD binding"/>
    <property type="evidence" value="ECO:0007669"/>
    <property type="project" value="InterPro"/>
</dbReference>
<evidence type="ECO:0000256" key="5">
    <source>
        <dbReference type="ARBA" id="ARBA00022827"/>
    </source>
</evidence>
<keyword evidence="5" id="KW-0274">FAD</keyword>
<dbReference type="PROSITE" id="PS51387">
    <property type="entry name" value="FAD_PCMH"/>
    <property type="match status" value="1"/>
</dbReference>
<dbReference type="InterPro" id="IPR016169">
    <property type="entry name" value="FAD-bd_PCMH_sub2"/>
</dbReference>
<dbReference type="FunFam" id="3.30.43.10:FF:000004">
    <property type="entry name" value="Berberine bridge enzyme-like 15"/>
    <property type="match status" value="1"/>
</dbReference>
<dbReference type="PANTHER" id="PTHR32448">
    <property type="entry name" value="OS08G0158400 PROTEIN"/>
    <property type="match status" value="1"/>
</dbReference>
<evidence type="ECO:0000256" key="7">
    <source>
        <dbReference type="ARBA" id="ARBA00023180"/>
    </source>
</evidence>
<keyword evidence="4" id="KW-0732">Signal</keyword>
<evidence type="ECO:0000256" key="4">
    <source>
        <dbReference type="ARBA" id="ARBA00022729"/>
    </source>
</evidence>
<evidence type="ECO:0000259" key="8">
    <source>
        <dbReference type="PROSITE" id="PS51387"/>
    </source>
</evidence>
<dbReference type="Gramene" id="KMS95267">
    <property type="protein sequence ID" value="KMS95267"/>
    <property type="gene ID" value="BVRB_009890"/>
</dbReference>
<dbReference type="KEGG" id="bvg:104884607"/>
<dbReference type="InterPro" id="IPR016166">
    <property type="entry name" value="FAD-bd_PCMH"/>
</dbReference>
<keyword evidence="3" id="KW-0285">Flavoprotein</keyword>
<dbReference type="OrthoDB" id="407275at2759"/>
<protein>
    <recommendedName>
        <fullName evidence="8">FAD-binding PCMH-type domain-containing protein</fullName>
    </recommendedName>
</protein>
<dbReference type="EMBL" id="KQ090494">
    <property type="protein sequence ID" value="KMS95267.1"/>
    <property type="molecule type" value="Genomic_DNA"/>
</dbReference>
<dbReference type="eggNOG" id="ENOG502QVY1">
    <property type="taxonomic scope" value="Eukaryota"/>
</dbReference>
<dbReference type="AlphaFoldDB" id="A0A0J8B640"/>
<dbReference type="Proteomes" id="UP000035740">
    <property type="component" value="Unassembled WGS sequence"/>
</dbReference>
<keyword evidence="7" id="KW-0325">Glycoprotein</keyword>
<evidence type="ECO:0000313" key="9">
    <source>
        <dbReference type="EMBL" id="KMS95267.1"/>
    </source>
</evidence>
<dbReference type="SUPFAM" id="SSF56176">
    <property type="entry name" value="FAD-binding/transporter-associated domain-like"/>
    <property type="match status" value="1"/>
</dbReference>
<dbReference type="InterPro" id="IPR006094">
    <property type="entry name" value="Oxid_FAD_bind_N"/>
</dbReference>
<evidence type="ECO:0000256" key="1">
    <source>
        <dbReference type="ARBA" id="ARBA00001974"/>
    </source>
</evidence>
<organism evidence="9 10">
    <name type="scientific">Beta vulgaris subsp. vulgaris</name>
    <name type="common">Beet</name>
    <dbReference type="NCBI Taxonomy" id="3555"/>
    <lineage>
        <taxon>Eukaryota</taxon>
        <taxon>Viridiplantae</taxon>
        <taxon>Streptophyta</taxon>
        <taxon>Embryophyta</taxon>
        <taxon>Tracheophyta</taxon>
        <taxon>Spermatophyta</taxon>
        <taxon>Magnoliopsida</taxon>
        <taxon>eudicotyledons</taxon>
        <taxon>Gunneridae</taxon>
        <taxon>Pentapetalae</taxon>
        <taxon>Caryophyllales</taxon>
        <taxon>Chenopodiaceae</taxon>
        <taxon>Betoideae</taxon>
        <taxon>Beta</taxon>
    </lineage>
</organism>
<dbReference type="Gene3D" id="3.40.462.20">
    <property type="match status" value="1"/>
</dbReference>
<evidence type="ECO:0000256" key="2">
    <source>
        <dbReference type="ARBA" id="ARBA00005466"/>
    </source>
</evidence>
<evidence type="ECO:0000256" key="6">
    <source>
        <dbReference type="ARBA" id="ARBA00023157"/>
    </source>
</evidence>
<dbReference type="Gene3D" id="3.30.465.10">
    <property type="match status" value="1"/>
</dbReference>